<keyword evidence="1" id="KW-0812">Transmembrane</keyword>
<evidence type="ECO:0000256" key="1">
    <source>
        <dbReference type="SAM" id="Phobius"/>
    </source>
</evidence>
<gene>
    <name evidence="2" type="ORF">HII27_12755</name>
</gene>
<protein>
    <recommendedName>
        <fullName evidence="4">FidL-like membrane protein</fullName>
    </recommendedName>
</protein>
<dbReference type="Proteomes" id="UP000607331">
    <property type="component" value="Unassembled WGS sequence"/>
</dbReference>
<comment type="caution">
    <text evidence="2">The sequence shown here is derived from an EMBL/GenBank/DDBJ whole genome shotgun (WGS) entry which is preliminary data.</text>
</comment>
<keyword evidence="3" id="KW-1185">Reference proteome</keyword>
<evidence type="ECO:0008006" key="4">
    <source>
        <dbReference type="Google" id="ProtNLM"/>
    </source>
</evidence>
<feature type="transmembrane region" description="Helical" evidence="1">
    <location>
        <begin position="28"/>
        <end position="46"/>
    </location>
</feature>
<dbReference type="EMBL" id="JABBJF010000010">
    <property type="protein sequence ID" value="MBC1186583.1"/>
    <property type="molecule type" value="Genomic_DNA"/>
</dbReference>
<evidence type="ECO:0000313" key="2">
    <source>
        <dbReference type="EMBL" id="MBC1186583.1"/>
    </source>
</evidence>
<sequence length="179" mass="20453">MLSVSWQSQRLPDALLLRVAKVKKHKRLIVVLLVNLLIILGTSLWIHNTTRLSMTCQGSLTYKDSHQDNRFSFEGMVVMHFAPDGTGYFNMNGEVLNDGQHTKVSRQESFDWHYVHETFYELRIKQVEKFGHDNVPAGVFEKYALGITPGQKRLLSIRKTPDNAMIISNFYSPILVCAG</sequence>
<keyword evidence="1" id="KW-1133">Transmembrane helix</keyword>
<name>A0ABR6RTX6_9ENTR</name>
<evidence type="ECO:0000313" key="3">
    <source>
        <dbReference type="Proteomes" id="UP000607331"/>
    </source>
</evidence>
<reference evidence="2 3" key="1">
    <citation type="submission" date="2020-04" db="EMBL/GenBank/DDBJ databases">
        <title>The draft genome of Kluyvera sichuanensis strain SCKS090646.</title>
        <authorList>
            <person name="Wei L."/>
            <person name="Liu L."/>
            <person name="Feng Y."/>
            <person name="Zong Z."/>
        </authorList>
    </citation>
    <scope>NUCLEOTIDE SEQUENCE [LARGE SCALE GENOMIC DNA]</scope>
    <source>
        <strain evidence="2 3">090646</strain>
    </source>
</reference>
<organism evidence="2 3">
    <name type="scientific">Kluyvera sichuanensis</name>
    <dbReference type="NCBI Taxonomy" id="2725494"/>
    <lineage>
        <taxon>Bacteria</taxon>
        <taxon>Pseudomonadati</taxon>
        <taxon>Pseudomonadota</taxon>
        <taxon>Gammaproteobacteria</taxon>
        <taxon>Enterobacterales</taxon>
        <taxon>Enterobacteriaceae</taxon>
        <taxon>Kluyvera</taxon>
    </lineage>
</organism>
<proteinExistence type="predicted"/>
<accession>A0ABR6RTX6</accession>
<keyword evidence="1" id="KW-0472">Membrane</keyword>